<accession>A0ACB7WJJ6</accession>
<evidence type="ECO:0000313" key="1">
    <source>
        <dbReference type="EMBL" id="KAH7688395.1"/>
    </source>
</evidence>
<protein>
    <submittedName>
        <fullName evidence="1">Uncharacterized protein</fullName>
    </submittedName>
</protein>
<dbReference type="EMBL" id="CM037013">
    <property type="protein sequence ID" value="KAH7688395.1"/>
    <property type="molecule type" value="Genomic_DNA"/>
</dbReference>
<gene>
    <name evidence="1" type="ORF">IHE45_03G031000</name>
</gene>
<keyword evidence="2" id="KW-1185">Reference proteome</keyword>
<sequence>MLLFIKDSSDLDFSGGKTNIVCFRFDGYASEPKWIVKFEMTVTGGFPRGAYAQLAVVQTEVIEKPWDSDYPNFHHTWTGGSTQVYGDLVEENFDRTNFKVGRLILDNKSAISGEKATITWKFDMTSGYDYSLVILGGKFTGTVRKGKVQVIGTTS</sequence>
<comment type="caution">
    <text evidence="1">The sequence shown here is derived from an EMBL/GenBank/DDBJ whole genome shotgun (WGS) entry which is preliminary data.</text>
</comment>
<proteinExistence type="predicted"/>
<name>A0ACB7WJJ6_DIOAL</name>
<organism evidence="1 2">
    <name type="scientific">Dioscorea alata</name>
    <name type="common">Purple yam</name>
    <dbReference type="NCBI Taxonomy" id="55571"/>
    <lineage>
        <taxon>Eukaryota</taxon>
        <taxon>Viridiplantae</taxon>
        <taxon>Streptophyta</taxon>
        <taxon>Embryophyta</taxon>
        <taxon>Tracheophyta</taxon>
        <taxon>Spermatophyta</taxon>
        <taxon>Magnoliopsida</taxon>
        <taxon>Liliopsida</taxon>
        <taxon>Dioscoreales</taxon>
        <taxon>Dioscoreaceae</taxon>
        <taxon>Dioscorea</taxon>
    </lineage>
</organism>
<evidence type="ECO:0000313" key="2">
    <source>
        <dbReference type="Proteomes" id="UP000827976"/>
    </source>
</evidence>
<reference evidence="2" key="1">
    <citation type="journal article" date="2022" name="Nat. Commun.">
        <title>Chromosome evolution and the genetic basis of agronomically important traits in greater yam.</title>
        <authorList>
            <person name="Bredeson J.V."/>
            <person name="Lyons J.B."/>
            <person name="Oniyinde I.O."/>
            <person name="Okereke N.R."/>
            <person name="Kolade O."/>
            <person name="Nnabue I."/>
            <person name="Nwadili C.O."/>
            <person name="Hribova E."/>
            <person name="Parker M."/>
            <person name="Nwogha J."/>
            <person name="Shu S."/>
            <person name="Carlson J."/>
            <person name="Kariba R."/>
            <person name="Muthemba S."/>
            <person name="Knop K."/>
            <person name="Barton G.J."/>
            <person name="Sherwood A.V."/>
            <person name="Lopez-Montes A."/>
            <person name="Asiedu R."/>
            <person name="Jamnadass R."/>
            <person name="Muchugi A."/>
            <person name="Goodstein D."/>
            <person name="Egesi C.N."/>
            <person name="Featherston J."/>
            <person name="Asfaw A."/>
            <person name="Simpson G.G."/>
            <person name="Dolezel J."/>
            <person name="Hendre P.S."/>
            <person name="Van Deynze A."/>
            <person name="Kumar P.L."/>
            <person name="Obidiegwu J.E."/>
            <person name="Bhattacharjee R."/>
            <person name="Rokhsar D.S."/>
        </authorList>
    </citation>
    <scope>NUCLEOTIDE SEQUENCE [LARGE SCALE GENOMIC DNA]</scope>
    <source>
        <strain evidence="2">cv. TDa95/00328</strain>
    </source>
</reference>
<dbReference type="Proteomes" id="UP000827976">
    <property type="component" value="Chromosome 3"/>
</dbReference>